<keyword evidence="3" id="KW-0472">Membrane</keyword>
<dbReference type="EMBL" id="JAUCMV010000002">
    <property type="protein sequence ID" value="KAK0415263.1"/>
    <property type="molecule type" value="Genomic_DNA"/>
</dbReference>
<organism evidence="5 6">
    <name type="scientific">Steinernema hermaphroditum</name>
    <dbReference type="NCBI Taxonomy" id="289476"/>
    <lineage>
        <taxon>Eukaryota</taxon>
        <taxon>Metazoa</taxon>
        <taxon>Ecdysozoa</taxon>
        <taxon>Nematoda</taxon>
        <taxon>Chromadorea</taxon>
        <taxon>Rhabditida</taxon>
        <taxon>Tylenchina</taxon>
        <taxon>Panagrolaimomorpha</taxon>
        <taxon>Strongyloidoidea</taxon>
        <taxon>Steinernematidae</taxon>
        <taxon>Steinernema</taxon>
    </lineage>
</organism>
<name>A0AA39LZG3_9BILA</name>
<dbReference type="InterPro" id="IPR008930">
    <property type="entry name" value="Terpenoid_cyclase/PrenylTrfase"/>
</dbReference>
<dbReference type="GO" id="GO:0004866">
    <property type="term" value="F:endopeptidase inhibitor activity"/>
    <property type="evidence" value="ECO:0007669"/>
    <property type="project" value="InterPro"/>
</dbReference>
<feature type="transmembrane region" description="Helical" evidence="3">
    <location>
        <begin position="1843"/>
        <end position="1862"/>
    </location>
</feature>
<keyword evidence="3" id="KW-0812">Transmembrane</keyword>
<proteinExistence type="predicted"/>
<feature type="domain" description="Alpha-2-macroglobulin" evidence="4">
    <location>
        <begin position="780"/>
        <end position="872"/>
    </location>
</feature>
<dbReference type="InterPro" id="IPR011625">
    <property type="entry name" value="A2M_N_BRD"/>
</dbReference>
<feature type="transmembrane region" description="Helical" evidence="3">
    <location>
        <begin position="1805"/>
        <end position="1831"/>
    </location>
</feature>
<dbReference type="PANTHER" id="PTHR11412:SF136">
    <property type="entry name" value="CD109 ANTIGEN"/>
    <property type="match status" value="1"/>
</dbReference>
<evidence type="ECO:0000313" key="5">
    <source>
        <dbReference type="EMBL" id="KAK0415263.1"/>
    </source>
</evidence>
<dbReference type="SMART" id="SM01360">
    <property type="entry name" value="A2M"/>
    <property type="match status" value="1"/>
</dbReference>
<dbReference type="Pfam" id="PF07678">
    <property type="entry name" value="TED_complement"/>
    <property type="match status" value="1"/>
</dbReference>
<feature type="transmembrane region" description="Helical" evidence="3">
    <location>
        <begin position="1762"/>
        <end position="1784"/>
    </location>
</feature>
<dbReference type="Proteomes" id="UP001175271">
    <property type="component" value="Unassembled WGS sequence"/>
</dbReference>
<feature type="transmembrane region" description="Helical" evidence="3">
    <location>
        <begin position="1732"/>
        <end position="1750"/>
    </location>
</feature>
<keyword evidence="2" id="KW-0882">Thioester bond</keyword>
<keyword evidence="3" id="KW-1133">Transmembrane helix</keyword>
<sequence length="1882" mass="211838">MSCFDILLPVVKACILLLNVFSLFIYMRRPPQTSRFTTLAVVFVTHIVCSAASLLCYVAAILDEHYYRFFYNEEVAIVVNLFFSTLRRMLFQLIHWFVLFLHLHPAYPFPAVIVAPNFLRWGSKNDIWSIFLGDENDKVPPELHFKVATESSEFSIIDKRIANVTPGKILNFSVDLTSSEIPRLSFDAVANDVWGTYTHRTGIPNLKTINLRTDKLFYRGGEIVRLKALPITVDGNIYLGKISYHLKNPYNFELLTKKVSAKNRFIDLKFQLPHVLQHGEWTIYAKPHLSEDHSAVVRRVINEMLVFKAVFEVRDYEPPQMHVLLDVSFPTVIEHPLVTVAARFAHGAKVNGTVRFECQRNDDEQILPLNTLSIRNGFLSAILHLDACLMSKDLAYVIIFATVRDSSSSVISAEVFKVDLETAGFELVPLKPAISSKTKSILLYVRLDNKNLYNSKDNVSVSVTCLSVESDETLNRALYNTTIGEIVEIVGKWNDFRSCYCLEVTAWRQVTASTTSSRLSIFIPNLWQSRVTDFDLIDYGKTGKVEYYVGETFMVTVAERASSFMVICDTSTIVLFGEITDRKVEFEVSRRMIPHCVLYVYYFKKPNPITDMFVFFVENICPYRINVNKQHIRPSEDIRIDVMGEKGGLALLHVLDARMFDLIKRRVSKPIAFLWSLSLFGKDTEGQVSLEHFTDPYEFEDVVQSACRDAGRHYRRHQLGVCPPCGGRFDSDLSHYCQYFLCSSCNLPYCEWNKCTAAGVPAAAPLQPVEVHIRQRFPEVWFFEDIPLDSSGHGQLTLHSADSIANWSIAASFWGNGHFDVCGITPTYVVSKQEFFMTVDLPKHVYANETVAAEIVVTKDGALQEDFVDLSVCIKGVDYRACVDQGASGDLGEELYNRVHLEKGTPSALKKIPIYFGSSGDAELLFTLRRQSNVMVYQCEEGEILDQVKLTIVVERPLDTELFHKNFLISSQKPTEKRLKRAFPEAIECSLQQLTNSTVTDVNLSARDAEIIDLSLSISRTPITPSEAFPLSSKKRLFLGDVLKELSVKLFMLKSLNRDPDNNPLDLGVNEFLENEVKDLFSEMLSFSNCASSSSYCGFATLKAPTEVKDMSLSLTAIAILLRCQHREAADAQDAQGPLNFLLSAVQTLESQEVDALVNEHTDARDTFLLLLIRQVVEDCHYNVDHDTSSWHDWNAKMHNLLMSKIVDIAKTDDPMMMASIAYMGTNALKEQMTEKLRATISEGTVPFWSMGQRPSETFNNSDFYSLKPRDILLNSLGILAFLGPSEPAHLEDLVDWLYEQQGSDGGYVSVLDTYFASKAVYEYRKKHGQNKNNAKEILEVNYILSEKAVKTKLTLGDYPLLVQIDASATNITVVTPKEAKIDLSVKLVISKRQHVKRHGEGENYPVIITAKQWKIGQVSLRQDVCLQVKQNFEFQVLSDLVGKTETTTYGIHFILSNLGPLKQVCYSIQSKGEVYEPSSLAPVMVSARTPTGGVVGQLFLIHPDAELSQVRKKRSTLAELSVVDNICFDGGVCACAEASCRVKCAQCDKLTSSSLRKTLSVKETIACVVRITADPLPLNSTGNFIQLTVSSLTSSEVIMLWLRQCNYNCYEEDIERFFKKGETFVFIGHKLGSVVDSQQRRHYVLTNADRFEKAEKNCNLALAEVVNLANIVCWSIVILSLLPLEEISFVFMTLFLTEFFVSITCAVFALDRVLVLAVPIKYTHWKLSSKLAVFVLLTQIVTAVGYYAVNAVGSDLMDDMFLFAFPGALFFETAMYILFVVFMRRKKKNVSTKTTLENKRANHLVIFHAVIHTLLSTIPNTAAIFVGNLVDDDSTVGALSVFAPYICSYVSVLIISIFTLYKLLPKGATQKVVHIAAFQAK</sequence>
<protein>
    <recommendedName>
        <fullName evidence="4">Alpha-2-macroglobulin domain-containing protein</fullName>
    </recommendedName>
</protein>
<evidence type="ECO:0000259" key="4">
    <source>
        <dbReference type="SMART" id="SM01360"/>
    </source>
</evidence>
<evidence type="ECO:0000256" key="2">
    <source>
        <dbReference type="ARBA" id="ARBA00022966"/>
    </source>
</evidence>
<dbReference type="Gene3D" id="2.20.130.20">
    <property type="match status" value="1"/>
</dbReference>
<dbReference type="Gene3D" id="1.50.10.20">
    <property type="match status" value="1"/>
</dbReference>
<dbReference type="Pfam" id="PF00207">
    <property type="entry name" value="A2M"/>
    <property type="match status" value="1"/>
</dbReference>
<evidence type="ECO:0000256" key="3">
    <source>
        <dbReference type="SAM" id="Phobius"/>
    </source>
</evidence>
<dbReference type="PANTHER" id="PTHR11412">
    <property type="entry name" value="MACROGLOBULIN / COMPLEMENT"/>
    <property type="match status" value="1"/>
</dbReference>
<feature type="transmembrane region" description="Helical" evidence="3">
    <location>
        <begin position="1688"/>
        <end position="1711"/>
    </location>
</feature>
<evidence type="ECO:0000313" key="6">
    <source>
        <dbReference type="Proteomes" id="UP001175271"/>
    </source>
</evidence>
<keyword evidence="6" id="KW-1185">Reference proteome</keyword>
<feature type="transmembrane region" description="Helical" evidence="3">
    <location>
        <begin position="6"/>
        <end position="27"/>
    </location>
</feature>
<gene>
    <name evidence="5" type="ORF">QR680_011857</name>
</gene>
<accession>A0AA39LZG3</accession>
<dbReference type="Pfam" id="PF07703">
    <property type="entry name" value="A2M_BRD"/>
    <property type="match status" value="1"/>
</dbReference>
<dbReference type="InterPro" id="IPR050473">
    <property type="entry name" value="A2M/Complement_sys"/>
</dbReference>
<comment type="caution">
    <text evidence="5">The sequence shown here is derived from an EMBL/GenBank/DDBJ whole genome shotgun (WGS) entry which is preliminary data.</text>
</comment>
<dbReference type="Gene3D" id="2.60.40.1930">
    <property type="match status" value="1"/>
</dbReference>
<keyword evidence="1" id="KW-0732">Signal</keyword>
<dbReference type="GO" id="GO:0005615">
    <property type="term" value="C:extracellular space"/>
    <property type="evidence" value="ECO:0007669"/>
    <property type="project" value="InterPro"/>
</dbReference>
<dbReference type="InterPro" id="IPR011626">
    <property type="entry name" value="Alpha-macroglobulin_TED"/>
</dbReference>
<feature type="transmembrane region" description="Helical" evidence="3">
    <location>
        <begin position="39"/>
        <end position="62"/>
    </location>
</feature>
<reference evidence="5" key="1">
    <citation type="submission" date="2023-06" db="EMBL/GenBank/DDBJ databases">
        <title>Genomic analysis of the entomopathogenic nematode Steinernema hermaphroditum.</title>
        <authorList>
            <person name="Schwarz E.M."/>
            <person name="Heppert J.K."/>
            <person name="Baniya A."/>
            <person name="Schwartz H.T."/>
            <person name="Tan C.-H."/>
            <person name="Antoshechkin I."/>
            <person name="Sternberg P.W."/>
            <person name="Goodrich-Blair H."/>
            <person name="Dillman A.R."/>
        </authorList>
    </citation>
    <scope>NUCLEOTIDE SEQUENCE</scope>
    <source>
        <strain evidence="5">PS9179</strain>
        <tissue evidence="5">Whole animal</tissue>
    </source>
</reference>
<dbReference type="InterPro" id="IPR001599">
    <property type="entry name" value="Macroglobln_a2"/>
</dbReference>
<evidence type="ECO:0000256" key="1">
    <source>
        <dbReference type="ARBA" id="ARBA00022729"/>
    </source>
</evidence>
<dbReference type="SUPFAM" id="SSF48239">
    <property type="entry name" value="Terpenoid cyclases/Protein prenyltransferases"/>
    <property type="match status" value="1"/>
</dbReference>